<evidence type="ECO:0000313" key="1">
    <source>
        <dbReference type="EMBL" id="KAG7322603.1"/>
    </source>
</evidence>
<comment type="caution">
    <text evidence="1">The sequence shown here is derived from an EMBL/GenBank/DDBJ whole genome shotgun (WGS) entry which is preliminary data.</text>
</comment>
<name>A0A9D3NJW3_9TELE</name>
<organism evidence="1 2">
    <name type="scientific">Hemibagrus wyckioides</name>
    <dbReference type="NCBI Taxonomy" id="337641"/>
    <lineage>
        <taxon>Eukaryota</taxon>
        <taxon>Metazoa</taxon>
        <taxon>Chordata</taxon>
        <taxon>Craniata</taxon>
        <taxon>Vertebrata</taxon>
        <taxon>Euteleostomi</taxon>
        <taxon>Actinopterygii</taxon>
        <taxon>Neopterygii</taxon>
        <taxon>Teleostei</taxon>
        <taxon>Ostariophysi</taxon>
        <taxon>Siluriformes</taxon>
        <taxon>Bagridae</taxon>
        <taxon>Hemibagrus</taxon>
    </lineage>
</organism>
<keyword evidence="2" id="KW-1185">Reference proteome</keyword>
<evidence type="ECO:0000313" key="2">
    <source>
        <dbReference type="Proteomes" id="UP000824219"/>
    </source>
</evidence>
<sequence length="75" mass="8390">MTSRGEAGAVYRRHLKPVFFVKRYFISCPVHGVCFLSRILTLSGFIARGLLSEELGGVHLSCFHIIGLQDPFSSY</sequence>
<proteinExistence type="predicted"/>
<reference evidence="1 2" key="1">
    <citation type="submission" date="2021-06" db="EMBL/GenBank/DDBJ databases">
        <title>Chromosome-level genome assembly of the red-tail catfish (Hemibagrus wyckioides).</title>
        <authorList>
            <person name="Shao F."/>
        </authorList>
    </citation>
    <scope>NUCLEOTIDE SEQUENCE [LARGE SCALE GENOMIC DNA]</scope>
    <source>
        <strain evidence="1">EC202008001</strain>
        <tissue evidence="1">Blood</tissue>
    </source>
</reference>
<dbReference type="Proteomes" id="UP000824219">
    <property type="component" value="Linkage Group LG16"/>
</dbReference>
<dbReference type="AlphaFoldDB" id="A0A9D3NJW3"/>
<accession>A0A9D3NJW3</accession>
<protein>
    <submittedName>
        <fullName evidence="1">Uncharacterized protein</fullName>
    </submittedName>
</protein>
<gene>
    <name evidence="1" type="ORF">KOW79_013949</name>
</gene>
<dbReference type="EMBL" id="JAHKSW010000016">
    <property type="protein sequence ID" value="KAG7322603.1"/>
    <property type="molecule type" value="Genomic_DNA"/>
</dbReference>